<feature type="chain" id="PRO_5045095776" evidence="1">
    <location>
        <begin position="30"/>
        <end position="646"/>
    </location>
</feature>
<dbReference type="GO" id="GO:0016787">
    <property type="term" value="F:hydrolase activity"/>
    <property type="evidence" value="ECO:0007669"/>
    <property type="project" value="UniProtKB-KW"/>
</dbReference>
<dbReference type="SMART" id="SM00020">
    <property type="entry name" value="Tryp_SPc"/>
    <property type="match status" value="1"/>
</dbReference>
<comment type="caution">
    <text evidence="3">The sequence shown here is derived from an EMBL/GenBank/DDBJ whole genome shotgun (WGS) entry which is preliminary data.</text>
</comment>
<dbReference type="Pfam" id="PF00089">
    <property type="entry name" value="Trypsin"/>
    <property type="match status" value="1"/>
</dbReference>
<dbReference type="InterPro" id="IPR051333">
    <property type="entry name" value="CLIP_Serine_Protease"/>
</dbReference>
<dbReference type="InterPro" id="IPR001254">
    <property type="entry name" value="Trypsin_dom"/>
</dbReference>
<reference evidence="3" key="1">
    <citation type="submission" date="2022-11" db="EMBL/GenBank/DDBJ databases">
        <authorList>
            <person name="Somphong A."/>
            <person name="Phongsopitanun W."/>
        </authorList>
    </citation>
    <scope>NUCLEOTIDE SEQUENCE</scope>
    <source>
        <strain evidence="3">Pm04-4</strain>
    </source>
</reference>
<dbReference type="PANTHER" id="PTHR24260:SF136">
    <property type="entry name" value="GH08193P-RELATED"/>
    <property type="match status" value="1"/>
</dbReference>
<evidence type="ECO:0000256" key="1">
    <source>
        <dbReference type="SAM" id="SignalP"/>
    </source>
</evidence>
<dbReference type="EC" id="3.4.21.-" evidence="3"/>
<evidence type="ECO:0000259" key="2">
    <source>
        <dbReference type="PROSITE" id="PS50240"/>
    </source>
</evidence>
<keyword evidence="3" id="KW-0378">Hydrolase</keyword>
<keyword evidence="1" id="KW-0732">Signal</keyword>
<sequence length="646" mass="66182">MRSHGRIRAALVTAPALVLALAAAAPAFAVAGGDDPAEGTLSFAAQLDLGDTQRSCSGVLVSPQLVLTAKSCFAGADGMATTGVPPLATKVTVGGVVSEASQVVVHPERDLALARLEKPVTTVAPVAVASTAPVEGDELVLAGFGRTGSDWITDRLKAAAFTVDSVTAAGLAVTPVGSGSICKGDAGGPALRRTGDAYQLVGLHWKSNQAGCLGEATGAPSVTETRVDDLRGWITANLPGFTTGFETGDARTNWVSAADSGTNGHGGLTGVVGIISTVAGPELATRAEKAHSGTTALMYSGKDNSATKSYAYMKAFSLRNLKLRATSTLSYWIFPESVTSNKNVTGGNSTCVAVDLSFTDGTNLRGSGATDQRGNRAHPANQCGRLTLDTWNEVIVPLGAVANGKTVDTVAVAYDQPAGTGGYRGYVDDLAISDVLASNPFASGLETGETALGFTSTPDSGTSPHGGLLNVGGIITSVSGPELATRTEKAYTGTTALMYSGKDNNATKSYAYLKAFAPGNVFVRPGTRLTYRIFPQSVTANKNVTGGNSSCVGLDLIFLDQQTNTQANLRDTAAAVDQKGVRAHPGSQCGKLTPDTWNDITVDLGAAFNGKQVTLIDIGYDQATATGGYRGYIDDIRITDAGVPAS</sequence>
<dbReference type="PRINTS" id="PR00722">
    <property type="entry name" value="CHYMOTRYPSIN"/>
</dbReference>
<dbReference type="SUPFAM" id="SSF50494">
    <property type="entry name" value="Trypsin-like serine proteases"/>
    <property type="match status" value="1"/>
</dbReference>
<protein>
    <submittedName>
        <fullName evidence="3">Trypsin-like serine protease</fullName>
        <ecNumber evidence="3">3.4.21.-</ecNumber>
    </submittedName>
</protein>
<dbReference type="Gene3D" id="2.60.120.260">
    <property type="entry name" value="Galactose-binding domain-like"/>
    <property type="match status" value="1"/>
</dbReference>
<evidence type="ECO:0000313" key="4">
    <source>
        <dbReference type="Proteomes" id="UP001151002"/>
    </source>
</evidence>
<dbReference type="PROSITE" id="PS50240">
    <property type="entry name" value="TRYPSIN_DOM"/>
    <property type="match status" value="1"/>
</dbReference>
<dbReference type="EMBL" id="JAPNTZ010000019">
    <property type="protein sequence ID" value="MCY1144331.1"/>
    <property type="molecule type" value="Genomic_DNA"/>
</dbReference>
<dbReference type="InterPro" id="IPR043504">
    <property type="entry name" value="Peptidase_S1_PA_chymotrypsin"/>
</dbReference>
<dbReference type="InterPro" id="IPR001314">
    <property type="entry name" value="Peptidase_S1A"/>
</dbReference>
<dbReference type="Proteomes" id="UP001151002">
    <property type="component" value="Unassembled WGS sequence"/>
</dbReference>
<dbReference type="RefSeq" id="WP_267568906.1">
    <property type="nucleotide sequence ID" value="NZ_JAPNTZ010000019.1"/>
</dbReference>
<gene>
    <name evidence="3" type="ORF">OWR29_40590</name>
</gene>
<dbReference type="PANTHER" id="PTHR24260">
    <property type="match status" value="1"/>
</dbReference>
<accession>A0ABT4BCX3</accession>
<evidence type="ECO:0000313" key="3">
    <source>
        <dbReference type="EMBL" id="MCY1144331.1"/>
    </source>
</evidence>
<keyword evidence="4" id="KW-1185">Reference proteome</keyword>
<proteinExistence type="predicted"/>
<dbReference type="Gene3D" id="2.40.10.10">
    <property type="entry name" value="Trypsin-like serine proteases"/>
    <property type="match status" value="1"/>
</dbReference>
<feature type="domain" description="Peptidase S1" evidence="2">
    <location>
        <begin position="30"/>
        <end position="239"/>
    </location>
</feature>
<name>A0ABT4BCX3_9ACTN</name>
<organism evidence="3 4">
    <name type="scientific">Paractinoplanes pyxinae</name>
    <dbReference type="NCBI Taxonomy" id="2997416"/>
    <lineage>
        <taxon>Bacteria</taxon>
        <taxon>Bacillati</taxon>
        <taxon>Actinomycetota</taxon>
        <taxon>Actinomycetes</taxon>
        <taxon>Micromonosporales</taxon>
        <taxon>Micromonosporaceae</taxon>
        <taxon>Paractinoplanes</taxon>
    </lineage>
</organism>
<dbReference type="InterPro" id="IPR009003">
    <property type="entry name" value="Peptidase_S1_PA"/>
</dbReference>
<feature type="signal peptide" evidence="1">
    <location>
        <begin position="1"/>
        <end position="29"/>
    </location>
</feature>